<sequence length="54" mass="6528">DEEDIFMVVDLLLGGDLRFHLQQERFFSEERVAFYLFEIALALDYLTSHRILHR</sequence>
<evidence type="ECO:0000256" key="2">
    <source>
        <dbReference type="ARBA" id="ARBA00022679"/>
    </source>
</evidence>
<gene>
    <name evidence="7" type="ORF">B4U80_05898</name>
</gene>
<dbReference type="GO" id="GO:0005524">
    <property type="term" value="F:ATP binding"/>
    <property type="evidence" value="ECO:0007669"/>
    <property type="project" value="UniProtKB-KW"/>
</dbReference>
<evidence type="ECO:0000256" key="4">
    <source>
        <dbReference type="ARBA" id="ARBA00022777"/>
    </source>
</evidence>
<dbReference type="Gene3D" id="1.10.510.10">
    <property type="entry name" value="Transferase(Phosphotransferase) domain 1"/>
    <property type="match status" value="1"/>
</dbReference>
<dbReference type="AlphaFoldDB" id="A0A443SC45"/>
<dbReference type="Gene3D" id="3.30.200.20">
    <property type="entry name" value="Phosphorylase Kinase, domain 1"/>
    <property type="match status" value="1"/>
</dbReference>
<dbReference type="GO" id="GO:0009966">
    <property type="term" value="P:regulation of signal transduction"/>
    <property type="evidence" value="ECO:0007669"/>
    <property type="project" value="TreeGrafter"/>
</dbReference>
<feature type="domain" description="Protein kinase" evidence="6">
    <location>
        <begin position="1"/>
        <end position="54"/>
    </location>
</feature>
<dbReference type="GO" id="GO:0007186">
    <property type="term" value="P:G protein-coupled receptor signaling pathway"/>
    <property type="evidence" value="ECO:0007669"/>
    <property type="project" value="TreeGrafter"/>
</dbReference>
<accession>A0A443SC45</accession>
<dbReference type="SUPFAM" id="SSF56112">
    <property type="entry name" value="Protein kinase-like (PK-like)"/>
    <property type="match status" value="1"/>
</dbReference>
<keyword evidence="2" id="KW-0808">Transferase</keyword>
<dbReference type="VEuPathDB" id="VectorBase:LDEU006948"/>
<evidence type="ECO:0000259" key="6">
    <source>
        <dbReference type="PROSITE" id="PS50011"/>
    </source>
</evidence>
<dbReference type="STRING" id="299467.A0A443SC45"/>
<name>A0A443SC45_9ACAR</name>
<dbReference type="PANTHER" id="PTHR24355">
    <property type="entry name" value="G PROTEIN-COUPLED RECEPTOR KINASE/RIBOSOMAL PROTEIN S6 KINASE"/>
    <property type="match status" value="1"/>
</dbReference>
<dbReference type="InterPro" id="IPR011009">
    <property type="entry name" value="Kinase-like_dom_sf"/>
</dbReference>
<keyword evidence="8" id="KW-1185">Reference proteome</keyword>
<comment type="caution">
    <text evidence="7">The sequence shown here is derived from an EMBL/GenBank/DDBJ whole genome shotgun (WGS) entry which is preliminary data.</text>
</comment>
<keyword evidence="4 7" id="KW-0418">Kinase</keyword>
<evidence type="ECO:0000313" key="8">
    <source>
        <dbReference type="Proteomes" id="UP000288716"/>
    </source>
</evidence>
<keyword evidence="1" id="KW-0723">Serine/threonine-protein kinase</keyword>
<evidence type="ECO:0000256" key="5">
    <source>
        <dbReference type="ARBA" id="ARBA00022840"/>
    </source>
</evidence>
<dbReference type="PROSITE" id="PS50011">
    <property type="entry name" value="PROTEIN_KINASE_DOM"/>
    <property type="match status" value="1"/>
</dbReference>
<evidence type="ECO:0000313" key="7">
    <source>
        <dbReference type="EMBL" id="RWS25092.1"/>
    </source>
</evidence>
<dbReference type="InterPro" id="IPR000719">
    <property type="entry name" value="Prot_kinase_dom"/>
</dbReference>
<keyword evidence="5" id="KW-0067">ATP-binding</keyword>
<evidence type="ECO:0000256" key="1">
    <source>
        <dbReference type="ARBA" id="ARBA00022527"/>
    </source>
</evidence>
<dbReference type="PANTHER" id="PTHR24355:SF30">
    <property type="entry name" value="SERINE_THREONINE-PROTEIN KINASE 32B ISOFORM X1"/>
    <property type="match status" value="1"/>
</dbReference>
<dbReference type="GO" id="GO:0001664">
    <property type="term" value="F:G protein-coupled receptor binding"/>
    <property type="evidence" value="ECO:0007669"/>
    <property type="project" value="TreeGrafter"/>
</dbReference>
<reference evidence="7 8" key="1">
    <citation type="journal article" date="2018" name="Gigascience">
        <title>Genomes of trombidid mites reveal novel predicted allergens and laterally-transferred genes associated with secondary metabolism.</title>
        <authorList>
            <person name="Dong X."/>
            <person name="Chaisiri K."/>
            <person name="Xia D."/>
            <person name="Armstrong S.D."/>
            <person name="Fang Y."/>
            <person name="Donnelly M.J."/>
            <person name="Kadowaki T."/>
            <person name="McGarry J.W."/>
            <person name="Darby A.C."/>
            <person name="Makepeace B.L."/>
        </authorList>
    </citation>
    <scope>NUCLEOTIDE SEQUENCE [LARGE SCALE GENOMIC DNA]</scope>
    <source>
        <strain evidence="7">UoL-UT</strain>
    </source>
</reference>
<keyword evidence="3" id="KW-0547">Nucleotide-binding</keyword>
<dbReference type="Pfam" id="PF07714">
    <property type="entry name" value="PK_Tyr_Ser-Thr"/>
    <property type="match status" value="1"/>
</dbReference>
<dbReference type="EMBL" id="NCKV01004059">
    <property type="protein sequence ID" value="RWS25092.1"/>
    <property type="molecule type" value="Genomic_DNA"/>
</dbReference>
<dbReference type="InterPro" id="IPR001245">
    <property type="entry name" value="Ser-Thr/Tyr_kinase_cat_dom"/>
</dbReference>
<organism evidence="7 8">
    <name type="scientific">Leptotrombidium deliense</name>
    <dbReference type="NCBI Taxonomy" id="299467"/>
    <lineage>
        <taxon>Eukaryota</taxon>
        <taxon>Metazoa</taxon>
        <taxon>Ecdysozoa</taxon>
        <taxon>Arthropoda</taxon>
        <taxon>Chelicerata</taxon>
        <taxon>Arachnida</taxon>
        <taxon>Acari</taxon>
        <taxon>Acariformes</taxon>
        <taxon>Trombidiformes</taxon>
        <taxon>Prostigmata</taxon>
        <taxon>Anystina</taxon>
        <taxon>Parasitengona</taxon>
        <taxon>Trombiculoidea</taxon>
        <taxon>Trombiculidae</taxon>
        <taxon>Leptotrombidium</taxon>
    </lineage>
</organism>
<dbReference type="GO" id="GO:0004703">
    <property type="term" value="F:G protein-coupled receptor kinase activity"/>
    <property type="evidence" value="ECO:0007669"/>
    <property type="project" value="TreeGrafter"/>
</dbReference>
<protein>
    <submittedName>
        <fullName evidence="7">Serine/threonine-protein kinase 32A-like protein</fullName>
    </submittedName>
</protein>
<feature type="non-terminal residue" evidence="7">
    <location>
        <position position="1"/>
    </location>
</feature>
<proteinExistence type="predicted"/>
<dbReference type="OrthoDB" id="6496737at2759"/>
<evidence type="ECO:0000256" key="3">
    <source>
        <dbReference type="ARBA" id="ARBA00022741"/>
    </source>
</evidence>
<dbReference type="Proteomes" id="UP000288716">
    <property type="component" value="Unassembled WGS sequence"/>
</dbReference>